<accession>A0A061EVB0</accession>
<dbReference type="Proteomes" id="UP000026915">
    <property type="component" value="Chromosome 5"/>
</dbReference>
<organism evidence="1 2">
    <name type="scientific">Theobroma cacao</name>
    <name type="common">Cacao</name>
    <name type="synonym">Cocoa</name>
    <dbReference type="NCBI Taxonomy" id="3641"/>
    <lineage>
        <taxon>Eukaryota</taxon>
        <taxon>Viridiplantae</taxon>
        <taxon>Streptophyta</taxon>
        <taxon>Embryophyta</taxon>
        <taxon>Tracheophyta</taxon>
        <taxon>Spermatophyta</taxon>
        <taxon>Magnoliopsida</taxon>
        <taxon>eudicotyledons</taxon>
        <taxon>Gunneridae</taxon>
        <taxon>Pentapetalae</taxon>
        <taxon>rosids</taxon>
        <taxon>malvids</taxon>
        <taxon>Malvales</taxon>
        <taxon>Malvaceae</taxon>
        <taxon>Byttnerioideae</taxon>
        <taxon>Theobroma</taxon>
    </lineage>
</organism>
<reference evidence="1 2" key="1">
    <citation type="journal article" date="2013" name="Genome Biol.">
        <title>The genome sequence of the most widely cultivated cacao type and its use to identify candidate genes regulating pod color.</title>
        <authorList>
            <person name="Motamayor J.C."/>
            <person name="Mockaitis K."/>
            <person name="Schmutz J."/>
            <person name="Haiminen N."/>
            <person name="Iii D.L."/>
            <person name="Cornejo O."/>
            <person name="Findley S.D."/>
            <person name="Zheng P."/>
            <person name="Utro F."/>
            <person name="Royaert S."/>
            <person name="Saski C."/>
            <person name="Jenkins J."/>
            <person name="Podicheti R."/>
            <person name="Zhao M."/>
            <person name="Scheffler B.E."/>
            <person name="Stack J.C."/>
            <person name="Feltus F.A."/>
            <person name="Mustiga G.M."/>
            <person name="Amores F."/>
            <person name="Phillips W."/>
            <person name="Marelli J.P."/>
            <person name="May G.D."/>
            <person name="Shapiro H."/>
            <person name="Ma J."/>
            <person name="Bustamante C.D."/>
            <person name="Schnell R.J."/>
            <person name="Main D."/>
            <person name="Gilbert D."/>
            <person name="Parida L."/>
            <person name="Kuhn D.N."/>
        </authorList>
    </citation>
    <scope>NUCLEOTIDE SEQUENCE [LARGE SCALE GENOMIC DNA]</scope>
    <source>
        <strain evidence="2">cv. Matina 1-6</strain>
    </source>
</reference>
<keyword evidence="2" id="KW-1185">Reference proteome</keyword>
<dbReference type="Gramene" id="EOY08598">
    <property type="protein sequence ID" value="EOY08598"/>
    <property type="gene ID" value="TCM_023368"/>
</dbReference>
<name>A0A061EVB0_THECC</name>
<dbReference type="AlphaFoldDB" id="A0A061EVB0"/>
<evidence type="ECO:0000313" key="2">
    <source>
        <dbReference type="Proteomes" id="UP000026915"/>
    </source>
</evidence>
<gene>
    <name evidence="1" type="ORF">TCM_023368</name>
</gene>
<evidence type="ECO:0000313" key="1">
    <source>
        <dbReference type="EMBL" id="EOY08598.1"/>
    </source>
</evidence>
<protein>
    <submittedName>
        <fullName evidence="1">Uncharacterized protein</fullName>
    </submittedName>
</protein>
<dbReference type="HOGENOM" id="CLU_2487928_0_0_1"/>
<proteinExistence type="predicted"/>
<dbReference type="EMBL" id="CM001883">
    <property type="protein sequence ID" value="EOY08598.1"/>
    <property type="molecule type" value="Genomic_DNA"/>
</dbReference>
<sequence>MVGKSLELLGMIRNKLLNGNVDPRSFQCPSCILPWDQTLRHGMSILGYYPGSFSVDPYSLNYAKMLPFEPILVPNTLTFQKLMHGDF</sequence>